<feature type="compositionally biased region" description="Basic and acidic residues" evidence="4">
    <location>
        <begin position="391"/>
        <end position="403"/>
    </location>
</feature>
<dbReference type="GO" id="GO:0015031">
    <property type="term" value="P:protein transport"/>
    <property type="evidence" value="ECO:0007669"/>
    <property type="project" value="UniProtKB-KW"/>
</dbReference>
<feature type="compositionally biased region" description="Basic and acidic residues" evidence="4">
    <location>
        <begin position="431"/>
        <end position="441"/>
    </location>
</feature>
<dbReference type="Gene3D" id="1.25.10.10">
    <property type="entry name" value="Leucine-rich Repeat Variant"/>
    <property type="match status" value="1"/>
</dbReference>
<evidence type="ECO:0000256" key="1">
    <source>
        <dbReference type="ARBA" id="ARBA00010394"/>
    </source>
</evidence>
<dbReference type="SMART" id="SM00185">
    <property type="entry name" value="ARM"/>
    <property type="match status" value="4"/>
</dbReference>
<evidence type="ECO:0000256" key="5">
    <source>
        <dbReference type="SAM" id="SignalP"/>
    </source>
</evidence>
<dbReference type="SUPFAM" id="SSF48371">
    <property type="entry name" value="ARM repeat"/>
    <property type="match status" value="1"/>
</dbReference>
<keyword evidence="5" id="KW-0732">Signal</keyword>
<evidence type="ECO:0000256" key="4">
    <source>
        <dbReference type="SAM" id="MobiDB-lite"/>
    </source>
</evidence>
<keyword evidence="2" id="KW-0813">Transport</keyword>
<comment type="caution">
    <text evidence="6">The sequence shown here is derived from an EMBL/GenBank/DDBJ whole genome shotgun (WGS) entry which is preliminary data.</text>
</comment>
<dbReference type="EMBL" id="BTRK01000005">
    <property type="protein sequence ID" value="GMR56237.1"/>
    <property type="molecule type" value="Genomic_DNA"/>
</dbReference>
<dbReference type="Proteomes" id="UP001328107">
    <property type="component" value="Unassembled WGS sequence"/>
</dbReference>
<feature type="region of interest" description="Disordered" evidence="4">
    <location>
        <begin position="110"/>
        <end position="138"/>
    </location>
</feature>
<evidence type="ECO:0000313" key="7">
    <source>
        <dbReference type="Proteomes" id="UP001328107"/>
    </source>
</evidence>
<keyword evidence="3" id="KW-0653">Protein transport</keyword>
<dbReference type="AlphaFoldDB" id="A0AAN5D535"/>
<sequence>MFETVTRRLHISWALLFVANVVMNRTPGSILLSATSPISPSKIDRIEELSRKLTESEKTTEEMKKRVNGLTTLLAQERNRANADRKRGLDERINDQKRIEDLSRQLAEMEKQLSQQQIQQRTTDTQTDEKEEVVQQPQQIPADTMDVQPEEMQPNEDAVLDVTVQCLFQLLQFQDDDVLNVAFDAQRRITFEIKKPFVMKKIVCDSGILPLVFKHLDDDDDLLVLTAVAVLLNVVKSDGALKQSVIDLGILRVLPEIMEKKEHISGFITSCCNLIKLMAGTKDHIQEIINNGLLPKIVKIMQTSDSKYKDECEALFGLPEWGTNNQILSLLDELLSIVKGKQFDTLKEEAKAADVLGKLKKLRENTNEKVRNLANKILSEYFAENDEEETNEKLTEKEDDKAKKMVQKRKISLGTDEEAADGDSTVVGCVKTDKEPSDETKKVKKMKP</sequence>
<dbReference type="InterPro" id="IPR000225">
    <property type="entry name" value="Armadillo"/>
</dbReference>
<dbReference type="InterPro" id="IPR011989">
    <property type="entry name" value="ARM-like"/>
</dbReference>
<feature type="region of interest" description="Disordered" evidence="4">
    <location>
        <begin position="385"/>
        <end position="448"/>
    </location>
</feature>
<feature type="signal peptide" evidence="5">
    <location>
        <begin position="1"/>
        <end position="24"/>
    </location>
</feature>
<accession>A0AAN5D535</accession>
<reference evidence="7" key="1">
    <citation type="submission" date="2022-10" db="EMBL/GenBank/DDBJ databases">
        <title>Genome assembly of Pristionchus species.</title>
        <authorList>
            <person name="Yoshida K."/>
            <person name="Sommer R.J."/>
        </authorList>
    </citation>
    <scope>NUCLEOTIDE SEQUENCE [LARGE SCALE GENOMIC DNA]</scope>
    <source>
        <strain evidence="7">RS5460</strain>
    </source>
</reference>
<name>A0AAN5D535_9BILA</name>
<protein>
    <submittedName>
        <fullName evidence="6">Uncharacterized protein</fullName>
    </submittedName>
</protein>
<dbReference type="InterPro" id="IPR016024">
    <property type="entry name" value="ARM-type_fold"/>
</dbReference>
<evidence type="ECO:0000256" key="3">
    <source>
        <dbReference type="ARBA" id="ARBA00022927"/>
    </source>
</evidence>
<feature type="chain" id="PRO_5042822477" evidence="5">
    <location>
        <begin position="25"/>
        <end position="448"/>
    </location>
</feature>
<proteinExistence type="inferred from homology"/>
<dbReference type="PANTHER" id="PTHR23316">
    <property type="entry name" value="IMPORTIN ALPHA"/>
    <property type="match status" value="1"/>
</dbReference>
<evidence type="ECO:0000313" key="6">
    <source>
        <dbReference type="EMBL" id="GMR56237.1"/>
    </source>
</evidence>
<keyword evidence="7" id="KW-1185">Reference proteome</keyword>
<organism evidence="6 7">
    <name type="scientific">Pristionchus mayeri</name>
    <dbReference type="NCBI Taxonomy" id="1317129"/>
    <lineage>
        <taxon>Eukaryota</taxon>
        <taxon>Metazoa</taxon>
        <taxon>Ecdysozoa</taxon>
        <taxon>Nematoda</taxon>
        <taxon>Chromadorea</taxon>
        <taxon>Rhabditida</taxon>
        <taxon>Rhabditina</taxon>
        <taxon>Diplogasteromorpha</taxon>
        <taxon>Diplogasteroidea</taxon>
        <taxon>Neodiplogasteridae</taxon>
        <taxon>Pristionchus</taxon>
    </lineage>
</organism>
<comment type="similarity">
    <text evidence="1">Belongs to the importin alpha family.</text>
</comment>
<feature type="compositionally biased region" description="Low complexity" evidence="4">
    <location>
        <begin position="112"/>
        <end position="125"/>
    </location>
</feature>
<gene>
    <name evidence="6" type="ORF">PMAYCL1PPCAC_26432</name>
</gene>
<evidence type="ECO:0000256" key="2">
    <source>
        <dbReference type="ARBA" id="ARBA00022448"/>
    </source>
</evidence>